<organism evidence="1 2">
    <name type="scientific">Aquimarina amphilecti</name>
    <dbReference type="NCBI Taxonomy" id="1038014"/>
    <lineage>
        <taxon>Bacteria</taxon>
        <taxon>Pseudomonadati</taxon>
        <taxon>Bacteroidota</taxon>
        <taxon>Flavobacteriia</taxon>
        <taxon>Flavobacteriales</taxon>
        <taxon>Flavobacteriaceae</taxon>
        <taxon>Aquimarina</taxon>
    </lineage>
</organism>
<dbReference type="STRING" id="1038014.SAMN04487910_3163"/>
<reference evidence="1 2" key="1">
    <citation type="submission" date="2016-10" db="EMBL/GenBank/DDBJ databases">
        <authorList>
            <person name="de Groot N.N."/>
        </authorList>
    </citation>
    <scope>NUCLEOTIDE SEQUENCE [LARGE SCALE GENOMIC DNA]</scope>
    <source>
        <strain evidence="1 2">DSM 25232</strain>
    </source>
</reference>
<gene>
    <name evidence="1" type="ORF">SAMN04487910_3163</name>
</gene>
<accession>A0A1H7SKC8</accession>
<proteinExistence type="predicted"/>
<dbReference type="OrthoDB" id="8719578at2"/>
<dbReference type="SUPFAM" id="SSF50331">
    <property type="entry name" value="MOP-like"/>
    <property type="match status" value="1"/>
</dbReference>
<keyword evidence="2" id="KW-1185">Reference proteome</keyword>
<evidence type="ECO:0000313" key="1">
    <source>
        <dbReference type="EMBL" id="SEL71877.1"/>
    </source>
</evidence>
<dbReference type="Gene3D" id="2.40.50.100">
    <property type="match status" value="2"/>
</dbReference>
<protein>
    <recommendedName>
        <fullName evidence="3">Molybdenum-pterin binding domain-containing protein</fullName>
    </recommendedName>
</protein>
<sequence length="133" mass="14525">MNVFSGHISDIQISKNLSMVSVQIDERIELKTILVETPNTASYLKKGSAVDVLFKETEVIISKGDPSFISIQNKIPAVIKKCDSGVLLSKILLNTAIGDIVAIVTTEILNALVLKENEEVIVMIKANEIMLSK</sequence>
<dbReference type="AlphaFoldDB" id="A0A1H7SKC8"/>
<evidence type="ECO:0008006" key="3">
    <source>
        <dbReference type="Google" id="ProtNLM"/>
    </source>
</evidence>
<dbReference type="InterPro" id="IPR008995">
    <property type="entry name" value="Mo/tungstate-bd_C_term_dom"/>
</dbReference>
<name>A0A1H7SKC8_AQUAM</name>
<dbReference type="RefSeq" id="WP_139195676.1">
    <property type="nucleotide sequence ID" value="NZ_FOAB01000005.1"/>
</dbReference>
<evidence type="ECO:0000313" key="2">
    <source>
        <dbReference type="Proteomes" id="UP000198521"/>
    </source>
</evidence>
<dbReference type="EMBL" id="FOAB01000005">
    <property type="protein sequence ID" value="SEL71877.1"/>
    <property type="molecule type" value="Genomic_DNA"/>
</dbReference>
<dbReference type="Proteomes" id="UP000198521">
    <property type="component" value="Unassembled WGS sequence"/>
</dbReference>